<evidence type="ECO:0008006" key="15">
    <source>
        <dbReference type="Google" id="ProtNLM"/>
    </source>
</evidence>
<evidence type="ECO:0000256" key="7">
    <source>
        <dbReference type="ARBA" id="ARBA00023175"/>
    </source>
</evidence>
<dbReference type="Gene3D" id="1.20.58.530">
    <property type="match status" value="1"/>
</dbReference>
<dbReference type="InterPro" id="IPR002928">
    <property type="entry name" value="Myosin_tail"/>
</dbReference>
<dbReference type="SUPFAM" id="SSF90257">
    <property type="entry name" value="Myosin rod fragments"/>
    <property type="match status" value="4"/>
</dbReference>
<dbReference type="FunFam" id="2.30.30.360:FF:000001">
    <property type="entry name" value="Myosin heavy chain"/>
    <property type="match status" value="1"/>
</dbReference>
<dbReference type="Gene3D" id="1.20.120.720">
    <property type="entry name" value="Myosin VI head, motor domain, U50 subdomain"/>
    <property type="match status" value="1"/>
</dbReference>
<feature type="compositionally biased region" description="Acidic residues" evidence="10">
    <location>
        <begin position="2014"/>
        <end position="2029"/>
    </location>
</feature>
<dbReference type="Pfam" id="PF01576">
    <property type="entry name" value="Myosin_tail_1"/>
    <property type="match status" value="1"/>
</dbReference>
<gene>
    <name evidence="13" type="ORF">niasHS_017509</name>
</gene>
<feature type="compositionally biased region" description="Basic and acidic residues" evidence="10">
    <location>
        <begin position="1057"/>
        <end position="1079"/>
    </location>
</feature>
<feature type="compositionally biased region" description="Basic and acidic residues" evidence="10">
    <location>
        <begin position="1237"/>
        <end position="1249"/>
    </location>
</feature>
<dbReference type="FunFam" id="1.20.58.530:FF:000001">
    <property type="entry name" value="Myosin heavy chain"/>
    <property type="match status" value="1"/>
</dbReference>
<dbReference type="GO" id="GO:0005863">
    <property type="term" value="C:striated muscle myosin thick filament"/>
    <property type="evidence" value="ECO:0007669"/>
    <property type="project" value="UniProtKB-ARBA"/>
</dbReference>
<dbReference type="SMART" id="SM00242">
    <property type="entry name" value="MYSc"/>
    <property type="match status" value="1"/>
</dbReference>
<dbReference type="InterPro" id="IPR036961">
    <property type="entry name" value="Kinesin_motor_dom_sf"/>
</dbReference>
<dbReference type="SUPFAM" id="SSF52540">
    <property type="entry name" value="P-loop containing nucleoside triphosphate hydrolases"/>
    <property type="match status" value="1"/>
</dbReference>
<dbReference type="EMBL" id="JBICCN010000373">
    <property type="protein sequence ID" value="KAL3072535.1"/>
    <property type="molecule type" value="Genomic_DNA"/>
</dbReference>
<dbReference type="PROSITE" id="PS51456">
    <property type="entry name" value="MYOSIN_MOTOR"/>
    <property type="match status" value="1"/>
</dbReference>
<dbReference type="GO" id="GO:0005516">
    <property type="term" value="F:calmodulin binding"/>
    <property type="evidence" value="ECO:0007669"/>
    <property type="project" value="UniProtKB-KW"/>
</dbReference>
<dbReference type="Proteomes" id="UP001620645">
    <property type="component" value="Unassembled WGS sequence"/>
</dbReference>
<sequence length="2029" mass="236181">MPLVDSFKFDPSWTFLRLTEAKLQKVQQQIAANYDAKRSVWVPDAEEGFVKAEVRTTKGETHLVVRTTRGEERTLAREEVQAMNPPKFELAEDMAELTHLNEATVLHNLRRRYDQLLIHTYSGLFCVVINPYKRLPIYTENVCKMYIGKRRNEMPPHIFSICDEAYRNMMNDGENQSMLITGESGAGKTENTKKVISFFAVVGGTNTKKRTKFEMPSTEKESSSLEDQIVRTNPVLEAFGNAKTVRNNNSSRFGKFIRIYFNNGGTLAGGDIEHYLLEKSRVIKQQPTERSYHIFYQLMSGAIPGLKTKLFLDRPVHSYHFIAQAEVAIEGMDDGEEMLTTDESFDIMMFSELEKMDLFALIAAIMHMGEMRFKQRPREEQAEEEDISEGHLACRLFGVDTDKFVAAILKPKVKVGCEWVNKGQNLEQVNHSVGALAKALYARMFAWLIRRCNASLEAKELQREMFVGVLDIAGFEIFDLNSFEQLWINFVNEKLQQFFNQHMFVLEQEEYRREAIRWEFIDFGLDLQSCIELIEKPLGIISMLDEECIVPKATDGTFVQKLYDQHLGKHPNFKKAKPPKGKQAEADFSVQHYAGTVRYNAKSWLEKNKDPLNDSVVAVLKTNQKMPLLNAIWADYQTQEDVQEQQMRGKVPKGKKKGKASTFQTVSMMYRDSLNKLVKVLSQTHPHFIRCIVPNEQKKSARIEANLVLNQLTCNGVLEGIRICRKGFPNRVAYADFKQRYAILAAKEAMETDPKRAGEAMCQRMERDGTLSRDGFQCGTNKVFFRSGVLASLEELRDEALSAVIVQFQRVCRFHLAQKELKRRLTEKIGVKIVQRNVRRWCSLRCWPWFRLFSRIKPLIEDLKMNEEYGSLQKRCQKLERDFIREEKRRRELETDREQLEEQRHHLEEKLGRERERLAEAEEKAKRMNGRTEELERRMDEVAEQLGEKEDRFNGMAKSKTKLEQDNEALKRQIVEMDKAMRRQEGEKQSKDTQLRSLQDEIATLDENIAKLNKERKHQDEINRKIMDEVNSLEERLAQSNRARQKLEQSLDQAEDALEKERRAKQETDKQKRKTDGELKVARENLEEIGRQKAELENAGKRKEAELTILSGRLEEEQSLVARLQRQTKELLGRVQQMEEELDQERAARSRAERARAELHAENDELCERLDEAGGSTQTQMELSKRREAEMAKIRTELEEQNMQNEVTLLAMKKKHADAVTELTEQLEMVNRARMKADKERQQREREVDNVQAQLDFESKQRQNNERMVKQLESQLTEQQSKADEQGNQLNELQSWKMRMQTDQMEVIRKLEETENQMKTMERVKAQLMGQVEELQGQLDNESRERQGLMAQVCQHQNECQQLQEQIEEENERRSEMLRQLSRANAEAQQWRAKYEGEGLSRAEELEEQRRKIIAKSQEVQQQLEQANAKIVSLEKCRHRMQQEVEDAQMDAERANQMMGQLEKKLKGTDRMMEEWATKCEALASELEASQRESRTAGTELFRLRAVMDEANEQTEALRRENKTLTQELKEVTEQLNDGGRGTHELGKAKRKLEQEKEELQLALEDAESALEAEESKVLRAQVEISQIRSEIEKRIAEKEEEFENTRKMHQRALESLQVTLESESRAKTELAKTRKKLESDIGELELALDQANKANVEAQKHLKRCQEQIRELQQQVDEEQQLREQVQEQWQVTEKRVQVGQQEKEEALMEAEQAERARRHAESEAQEMRETMGGLENANAAMNTLRRRLENELGQTKMELAETTAELRGMEETARRAATDAARLAEELRHEQEHAQGVERQRKALEQQVKETQLRMDEMDTLTLKSGKKAMAKLEQRMRELEIELEAETRRHTDTQKTLKSKERRVRELQFQVEEDKKSTDRLYTLVEKLQQKLKTFKRQNEEAEQLANLNLNKYKQMQRLLEDAEERAELAENSLYKLRTKSRSSANLRGIVGFDLRPSASSAAVLRSSSASIFASQYSQPNNYDNHSLGGGTKEENPFNPNGNLMSKSIHEEEEEEEEEEEDKEVE</sequence>
<feature type="region of interest" description="Disordered" evidence="10">
    <location>
        <begin position="1038"/>
        <end position="1079"/>
    </location>
</feature>
<evidence type="ECO:0000259" key="12">
    <source>
        <dbReference type="PROSITE" id="PS51844"/>
    </source>
</evidence>
<organism evidence="13 14">
    <name type="scientific">Heterodera schachtii</name>
    <name type="common">Sugarbeet cyst nematode worm</name>
    <name type="synonym">Tylenchus schachtii</name>
    <dbReference type="NCBI Taxonomy" id="97005"/>
    <lineage>
        <taxon>Eukaryota</taxon>
        <taxon>Metazoa</taxon>
        <taxon>Ecdysozoa</taxon>
        <taxon>Nematoda</taxon>
        <taxon>Chromadorea</taxon>
        <taxon>Rhabditida</taxon>
        <taxon>Tylenchina</taxon>
        <taxon>Tylenchomorpha</taxon>
        <taxon>Tylenchoidea</taxon>
        <taxon>Heteroderidae</taxon>
        <taxon>Heteroderinae</taxon>
        <taxon>Heterodera</taxon>
    </lineage>
</organism>
<keyword evidence="5" id="KW-0175">Coiled coil</keyword>
<dbReference type="Gene3D" id="1.20.5.370">
    <property type="match status" value="1"/>
</dbReference>
<keyword evidence="8 9" id="KW-0009">Actin-binding</keyword>
<evidence type="ECO:0000313" key="13">
    <source>
        <dbReference type="EMBL" id="KAL3072535.1"/>
    </source>
</evidence>
<dbReference type="InterPro" id="IPR001609">
    <property type="entry name" value="Myosin_head_motor_dom-like"/>
</dbReference>
<dbReference type="InterPro" id="IPR008989">
    <property type="entry name" value="Myosin_S1_N"/>
</dbReference>
<keyword evidence="7 9" id="KW-0505">Motor protein</keyword>
<dbReference type="PROSITE" id="PS50096">
    <property type="entry name" value="IQ"/>
    <property type="match status" value="1"/>
</dbReference>
<dbReference type="FunFam" id="1.20.120.720:FF:000001">
    <property type="entry name" value="Myosin heavy chain, muscle"/>
    <property type="match status" value="1"/>
</dbReference>
<dbReference type="PANTHER" id="PTHR13140">
    <property type="entry name" value="MYOSIN"/>
    <property type="match status" value="1"/>
</dbReference>
<reference evidence="13 14" key="1">
    <citation type="submission" date="2024-10" db="EMBL/GenBank/DDBJ databases">
        <authorList>
            <person name="Kim D."/>
        </authorList>
    </citation>
    <scope>NUCLEOTIDE SEQUENCE [LARGE SCALE GENOMIC DNA]</scope>
    <source>
        <strain evidence="13">Taebaek</strain>
    </source>
</reference>
<dbReference type="InterPro" id="IPR027417">
    <property type="entry name" value="P-loop_NTPase"/>
</dbReference>
<dbReference type="GO" id="GO:0060972">
    <property type="term" value="P:left/right pattern formation"/>
    <property type="evidence" value="ECO:0007669"/>
    <property type="project" value="UniProtKB-ARBA"/>
</dbReference>
<feature type="binding site" evidence="9">
    <location>
        <begin position="182"/>
        <end position="189"/>
    </location>
    <ligand>
        <name>ATP</name>
        <dbReference type="ChEBI" id="CHEBI:30616"/>
    </ligand>
</feature>
<keyword evidence="3 9" id="KW-0067">ATP-binding</keyword>
<keyword evidence="4" id="KW-0112">Calmodulin-binding</keyword>
<feature type="domain" description="Myosin motor" evidence="11">
    <location>
        <begin position="89"/>
        <end position="798"/>
    </location>
</feature>
<keyword evidence="2 9" id="KW-0547">Nucleotide-binding</keyword>
<comment type="similarity">
    <text evidence="1 9">Belongs to the TRAFAC class myosin-kinesin ATPase superfamily. Myosin family.</text>
</comment>
<dbReference type="GO" id="GO:0003779">
    <property type="term" value="F:actin binding"/>
    <property type="evidence" value="ECO:0007669"/>
    <property type="project" value="UniProtKB-KW"/>
</dbReference>
<dbReference type="InterPro" id="IPR004009">
    <property type="entry name" value="SH3_Myosin"/>
</dbReference>
<evidence type="ECO:0000256" key="4">
    <source>
        <dbReference type="ARBA" id="ARBA00022860"/>
    </source>
</evidence>
<dbReference type="Pfam" id="PF02736">
    <property type="entry name" value="Myosin_N"/>
    <property type="match status" value="1"/>
</dbReference>
<dbReference type="Gene3D" id="1.10.10.820">
    <property type="match status" value="1"/>
</dbReference>
<feature type="region of interest" description="Disordered" evidence="10">
    <location>
        <begin position="894"/>
        <end position="918"/>
    </location>
</feature>
<keyword evidence="6 9" id="KW-0518">Myosin</keyword>
<dbReference type="PROSITE" id="PS51844">
    <property type="entry name" value="SH3_LIKE"/>
    <property type="match status" value="1"/>
</dbReference>
<evidence type="ECO:0000256" key="9">
    <source>
        <dbReference type="PROSITE-ProRule" id="PRU00782"/>
    </source>
</evidence>
<dbReference type="Gene3D" id="1.20.5.4820">
    <property type="match status" value="1"/>
</dbReference>
<evidence type="ECO:0000256" key="2">
    <source>
        <dbReference type="ARBA" id="ARBA00022741"/>
    </source>
</evidence>
<comment type="caution">
    <text evidence="13">The sequence shown here is derived from an EMBL/GenBank/DDBJ whole genome shotgun (WGS) entry which is preliminary data.</text>
</comment>
<evidence type="ECO:0000256" key="3">
    <source>
        <dbReference type="ARBA" id="ARBA00022840"/>
    </source>
</evidence>
<feature type="compositionally biased region" description="Polar residues" evidence="10">
    <location>
        <begin position="1038"/>
        <end position="1052"/>
    </location>
</feature>
<dbReference type="GO" id="GO:0005524">
    <property type="term" value="F:ATP binding"/>
    <property type="evidence" value="ECO:0007669"/>
    <property type="project" value="UniProtKB-UniRule"/>
</dbReference>
<dbReference type="Gene3D" id="3.40.850.10">
    <property type="entry name" value="Kinesin motor domain"/>
    <property type="match status" value="1"/>
</dbReference>
<keyword evidence="14" id="KW-1185">Reference proteome</keyword>
<name>A0ABD2I4U7_HETSC</name>
<feature type="domain" description="Myosin N-terminal SH3-like" evidence="12">
    <location>
        <begin position="35"/>
        <end position="85"/>
    </location>
</feature>
<dbReference type="CDD" id="cd01377">
    <property type="entry name" value="MYSc_class_II"/>
    <property type="match status" value="1"/>
</dbReference>
<dbReference type="InterPro" id="IPR014751">
    <property type="entry name" value="XRCC4-like_C"/>
</dbReference>
<feature type="region of interest" description="Actin-binding" evidence="9">
    <location>
        <begin position="674"/>
        <end position="696"/>
    </location>
</feature>
<protein>
    <recommendedName>
        <fullName evidence="15">Myosin heavy chain</fullName>
    </recommendedName>
</protein>
<dbReference type="Gene3D" id="1.20.5.340">
    <property type="match status" value="5"/>
</dbReference>
<dbReference type="Gene3D" id="2.30.30.360">
    <property type="entry name" value="Myosin S1 fragment, N-terminal"/>
    <property type="match status" value="1"/>
</dbReference>
<dbReference type="GO" id="GO:0016459">
    <property type="term" value="C:myosin complex"/>
    <property type="evidence" value="ECO:0007669"/>
    <property type="project" value="UniProtKB-KW"/>
</dbReference>
<dbReference type="GO" id="GO:0003774">
    <property type="term" value="F:cytoskeletal motor activity"/>
    <property type="evidence" value="ECO:0007669"/>
    <property type="project" value="UniProtKB-UniRule"/>
</dbReference>
<accession>A0ABD2I4U7</accession>
<dbReference type="FunFam" id="3.40.850.10:FF:000101">
    <property type="entry name" value="Slow myosin heavy chain 2"/>
    <property type="match status" value="1"/>
</dbReference>
<dbReference type="PANTHER" id="PTHR13140:SF857">
    <property type="entry name" value="MYOSIN-11"/>
    <property type="match status" value="1"/>
</dbReference>
<evidence type="ECO:0000256" key="5">
    <source>
        <dbReference type="ARBA" id="ARBA00023054"/>
    </source>
</evidence>
<evidence type="ECO:0000256" key="10">
    <source>
        <dbReference type="SAM" id="MobiDB-lite"/>
    </source>
</evidence>
<feature type="region of interest" description="Disordered" evidence="10">
    <location>
        <begin position="1237"/>
        <end position="1286"/>
    </location>
</feature>
<feature type="compositionally biased region" description="Polar residues" evidence="10">
    <location>
        <begin position="1272"/>
        <end position="1286"/>
    </location>
</feature>
<evidence type="ECO:0000256" key="8">
    <source>
        <dbReference type="ARBA" id="ARBA00023203"/>
    </source>
</evidence>
<evidence type="ECO:0000256" key="1">
    <source>
        <dbReference type="ARBA" id="ARBA00008314"/>
    </source>
</evidence>
<dbReference type="Pfam" id="PF00063">
    <property type="entry name" value="Myosin_head"/>
    <property type="match status" value="1"/>
</dbReference>
<dbReference type="PRINTS" id="PR00193">
    <property type="entry name" value="MYOSINHEAVY"/>
</dbReference>
<dbReference type="FunFam" id="1.10.10.820:FF:000001">
    <property type="entry name" value="Myosin heavy chain"/>
    <property type="match status" value="1"/>
</dbReference>
<feature type="compositionally biased region" description="Basic and acidic residues" evidence="10">
    <location>
        <begin position="1257"/>
        <end position="1270"/>
    </location>
</feature>
<evidence type="ECO:0000313" key="14">
    <source>
        <dbReference type="Proteomes" id="UP001620645"/>
    </source>
</evidence>
<proteinExistence type="inferred from homology"/>
<feature type="region of interest" description="Disordered" evidence="10">
    <location>
        <begin position="1980"/>
        <end position="2029"/>
    </location>
</feature>
<evidence type="ECO:0000259" key="11">
    <source>
        <dbReference type="PROSITE" id="PS51456"/>
    </source>
</evidence>
<evidence type="ECO:0000256" key="6">
    <source>
        <dbReference type="ARBA" id="ARBA00023123"/>
    </source>
</evidence>
<dbReference type="FunFam" id="1.20.5.370:FF:000008">
    <property type="entry name" value="Myosin heavy chain"/>
    <property type="match status" value="1"/>
</dbReference>